<dbReference type="GO" id="GO:0016020">
    <property type="term" value="C:membrane"/>
    <property type="evidence" value="ECO:0007669"/>
    <property type="project" value="InterPro"/>
</dbReference>
<dbReference type="AlphaFoldDB" id="A0A3B3SMK4"/>
<evidence type="ECO:0000256" key="1">
    <source>
        <dbReference type="ARBA" id="ARBA00004613"/>
    </source>
</evidence>
<feature type="disulfide bond" evidence="7">
    <location>
        <begin position="94"/>
        <end position="104"/>
    </location>
</feature>
<dbReference type="FunFam" id="3.10.250.10:FF:000002">
    <property type="entry name" value="Scavenger receptor cysteine-rich type 1 protein M130"/>
    <property type="match status" value="1"/>
</dbReference>
<dbReference type="SMART" id="SM00202">
    <property type="entry name" value="SR"/>
    <property type="match status" value="1"/>
</dbReference>
<keyword evidence="3 8" id="KW-0732">Signal</keyword>
<keyword evidence="4" id="KW-0677">Repeat</keyword>
<dbReference type="Pfam" id="PF00530">
    <property type="entry name" value="SRCR"/>
    <property type="match status" value="1"/>
</dbReference>
<reference evidence="10" key="2">
    <citation type="submission" date="2025-09" db="UniProtKB">
        <authorList>
            <consortium name="Ensembl"/>
        </authorList>
    </citation>
    <scope>IDENTIFICATION</scope>
</reference>
<feature type="domain" description="SRCR" evidence="9">
    <location>
        <begin position="25"/>
        <end position="124"/>
    </location>
</feature>
<dbReference type="Gene3D" id="3.10.250.10">
    <property type="entry name" value="SRCR-like domain"/>
    <property type="match status" value="1"/>
</dbReference>
<feature type="chain" id="PRO_5017364229" description="SRCR domain-containing protein" evidence="8">
    <location>
        <begin position="23"/>
        <end position="133"/>
    </location>
</feature>
<accession>A0A3B3SMK4</accession>
<dbReference type="InterPro" id="IPR001190">
    <property type="entry name" value="SRCR"/>
</dbReference>
<evidence type="ECO:0000256" key="4">
    <source>
        <dbReference type="ARBA" id="ARBA00022737"/>
    </source>
</evidence>
<keyword evidence="11" id="KW-1185">Reference proteome</keyword>
<evidence type="ECO:0000256" key="7">
    <source>
        <dbReference type="PROSITE-ProRule" id="PRU00196"/>
    </source>
</evidence>
<proteinExistence type="predicted"/>
<dbReference type="SUPFAM" id="SSF56487">
    <property type="entry name" value="SRCR-like"/>
    <property type="match status" value="1"/>
</dbReference>
<dbReference type="PROSITE" id="PS50287">
    <property type="entry name" value="SRCR_2"/>
    <property type="match status" value="1"/>
</dbReference>
<comment type="subcellular location">
    <subcellularLocation>
        <location evidence="1">Secreted</location>
    </subcellularLocation>
</comment>
<evidence type="ECO:0000259" key="9">
    <source>
        <dbReference type="PROSITE" id="PS50287"/>
    </source>
</evidence>
<protein>
    <recommendedName>
        <fullName evidence="9">SRCR domain-containing protein</fullName>
    </recommendedName>
</protein>
<evidence type="ECO:0000256" key="2">
    <source>
        <dbReference type="ARBA" id="ARBA00022525"/>
    </source>
</evidence>
<evidence type="ECO:0000256" key="5">
    <source>
        <dbReference type="ARBA" id="ARBA00023157"/>
    </source>
</evidence>
<dbReference type="PANTHER" id="PTHR19331">
    <property type="entry name" value="SCAVENGER RECEPTOR DOMAIN-CONTAINING"/>
    <property type="match status" value="1"/>
</dbReference>
<keyword evidence="2" id="KW-0964">Secreted</keyword>
<evidence type="ECO:0000313" key="11">
    <source>
        <dbReference type="Proteomes" id="UP000261540"/>
    </source>
</evidence>
<organism evidence="10 11">
    <name type="scientific">Paramormyrops kingsleyae</name>
    <dbReference type="NCBI Taxonomy" id="1676925"/>
    <lineage>
        <taxon>Eukaryota</taxon>
        <taxon>Metazoa</taxon>
        <taxon>Chordata</taxon>
        <taxon>Craniata</taxon>
        <taxon>Vertebrata</taxon>
        <taxon>Euteleostomi</taxon>
        <taxon>Actinopterygii</taxon>
        <taxon>Neopterygii</taxon>
        <taxon>Teleostei</taxon>
        <taxon>Osteoglossocephala</taxon>
        <taxon>Osteoglossomorpha</taxon>
        <taxon>Osteoglossiformes</taxon>
        <taxon>Mormyridae</taxon>
        <taxon>Paramormyrops</taxon>
    </lineage>
</organism>
<dbReference type="Proteomes" id="UP000261540">
    <property type="component" value="Unplaced"/>
</dbReference>
<feature type="signal peptide" evidence="8">
    <location>
        <begin position="1"/>
        <end position="22"/>
    </location>
</feature>
<keyword evidence="6" id="KW-0325">Glycoprotein</keyword>
<dbReference type="Ensembl" id="ENSPKIT00000012847.1">
    <property type="protein sequence ID" value="ENSPKIP00000031989.1"/>
    <property type="gene ID" value="ENSPKIG00000012262.1"/>
</dbReference>
<evidence type="ECO:0000313" key="10">
    <source>
        <dbReference type="Ensembl" id="ENSPKIP00000031989.1"/>
    </source>
</evidence>
<dbReference type="PRINTS" id="PR00258">
    <property type="entry name" value="SPERACTRCPTR"/>
</dbReference>
<evidence type="ECO:0000256" key="8">
    <source>
        <dbReference type="SAM" id="SignalP"/>
    </source>
</evidence>
<reference evidence="10" key="1">
    <citation type="submission" date="2025-08" db="UniProtKB">
        <authorList>
            <consortium name="Ensembl"/>
        </authorList>
    </citation>
    <scope>IDENTIFICATION</scope>
</reference>
<comment type="caution">
    <text evidence="7">Lacks conserved residue(s) required for the propagation of feature annotation.</text>
</comment>
<keyword evidence="5 7" id="KW-1015">Disulfide bond</keyword>
<dbReference type="PANTHER" id="PTHR19331:SF22">
    <property type="entry name" value="DELETED IN MALIGNANT BRAIN TUMORS 1 PROTEIN"/>
    <property type="match status" value="1"/>
</dbReference>
<name>A0A3B3SMK4_9TELE</name>
<dbReference type="InterPro" id="IPR036772">
    <property type="entry name" value="SRCR-like_dom_sf"/>
</dbReference>
<sequence length="133" mass="14500">PAAMRMMWAWCVLVRLSSLVDHRSLRLVGEGSDCAGRVEVYHSGSWGTVCDDSWDLRDAMVVCRQLGCGPALGAEGGGRFGRGDGAIWLDEVNCKGSELHLWHCSYSLKQSDCSHRQDAGVTCAGEARNLSER</sequence>
<evidence type="ECO:0000256" key="3">
    <source>
        <dbReference type="ARBA" id="ARBA00022729"/>
    </source>
</evidence>
<evidence type="ECO:0000256" key="6">
    <source>
        <dbReference type="ARBA" id="ARBA00023180"/>
    </source>
</evidence>
<dbReference type="GeneTree" id="ENSGT00940000163299"/>